<dbReference type="EMBL" id="SWFS01000093">
    <property type="protein sequence ID" value="KAA8916645.1"/>
    <property type="molecule type" value="Genomic_DNA"/>
</dbReference>
<feature type="region of interest" description="Disordered" evidence="1">
    <location>
        <begin position="1"/>
        <end position="39"/>
    </location>
</feature>
<reference evidence="3" key="1">
    <citation type="journal article" date="2019" name="G3 (Bethesda)">
        <title>Genome Assemblies of Two Rare Opportunistic Yeast Pathogens: Diutina rugosa (syn. Candida rugosa) and Trichomonascus ciferrii (syn. Candida ciferrii).</title>
        <authorList>
            <person name="Mixao V."/>
            <person name="Saus E."/>
            <person name="Hansen A.P."/>
            <person name="Lass-Florl C."/>
            <person name="Gabaldon T."/>
        </authorList>
    </citation>
    <scope>NUCLEOTIDE SEQUENCE</scope>
    <source>
        <strain evidence="3">CBS 4856</strain>
    </source>
</reference>
<dbReference type="PANTHER" id="PTHR47417">
    <property type="entry name" value="SMR DOMAIN-CONTAINING PROTEIN YPL199C"/>
    <property type="match status" value="1"/>
</dbReference>
<feature type="compositionally biased region" description="Low complexity" evidence="1">
    <location>
        <begin position="177"/>
        <end position="191"/>
    </location>
</feature>
<feature type="compositionally biased region" description="Basic residues" evidence="1">
    <location>
        <begin position="156"/>
        <end position="168"/>
    </location>
</feature>
<dbReference type="InterPro" id="IPR013899">
    <property type="entry name" value="DUF1771"/>
</dbReference>
<proteinExistence type="predicted"/>
<dbReference type="Gene3D" id="3.30.1370.110">
    <property type="match status" value="1"/>
</dbReference>
<organism evidence="3 4">
    <name type="scientific">Trichomonascus ciferrii</name>
    <dbReference type="NCBI Taxonomy" id="44093"/>
    <lineage>
        <taxon>Eukaryota</taxon>
        <taxon>Fungi</taxon>
        <taxon>Dikarya</taxon>
        <taxon>Ascomycota</taxon>
        <taxon>Saccharomycotina</taxon>
        <taxon>Dipodascomycetes</taxon>
        <taxon>Dipodascales</taxon>
        <taxon>Trichomonascaceae</taxon>
        <taxon>Trichomonascus</taxon>
        <taxon>Trichomonascus ciferrii complex</taxon>
    </lineage>
</organism>
<feature type="compositionally biased region" description="Basic and acidic residues" evidence="1">
    <location>
        <begin position="1"/>
        <end position="11"/>
    </location>
</feature>
<evidence type="ECO:0000313" key="3">
    <source>
        <dbReference type="EMBL" id="KAA8916645.1"/>
    </source>
</evidence>
<name>A0A642VCJ8_9ASCO</name>
<dbReference type="InterPro" id="IPR002625">
    <property type="entry name" value="Smr_dom"/>
</dbReference>
<feature type="domain" description="Smr" evidence="2">
    <location>
        <begin position="66"/>
        <end position="141"/>
    </location>
</feature>
<dbReference type="PANTHER" id="PTHR47417:SF1">
    <property type="entry name" value="SMR DOMAIN-CONTAINING PROTEIN YPL199C"/>
    <property type="match status" value="1"/>
</dbReference>
<protein>
    <recommendedName>
        <fullName evidence="2">Smr domain-containing protein</fullName>
    </recommendedName>
</protein>
<dbReference type="SMART" id="SM00463">
    <property type="entry name" value="SMR"/>
    <property type="match status" value="1"/>
</dbReference>
<dbReference type="AlphaFoldDB" id="A0A642VCJ8"/>
<dbReference type="SUPFAM" id="SSF160443">
    <property type="entry name" value="SMR domain-like"/>
    <property type="match status" value="1"/>
</dbReference>
<comment type="caution">
    <text evidence="3">The sequence shown here is derived from an EMBL/GenBank/DDBJ whole genome shotgun (WGS) entry which is preliminary data.</text>
</comment>
<dbReference type="SMART" id="SM01162">
    <property type="entry name" value="DUF1771"/>
    <property type="match status" value="1"/>
</dbReference>
<dbReference type="OrthoDB" id="3231855at2759"/>
<dbReference type="InterPro" id="IPR053020">
    <property type="entry name" value="Smr_domain_protein"/>
</dbReference>
<dbReference type="Pfam" id="PF08590">
    <property type="entry name" value="DUF1771"/>
    <property type="match status" value="1"/>
</dbReference>
<keyword evidence="4" id="KW-1185">Reference proteome</keyword>
<gene>
    <name evidence="3" type="ORF">TRICI_001271</name>
</gene>
<accession>A0A642VCJ8</accession>
<feature type="compositionally biased region" description="Basic and acidic residues" evidence="1">
    <location>
        <begin position="26"/>
        <end position="39"/>
    </location>
</feature>
<dbReference type="InterPro" id="IPR036063">
    <property type="entry name" value="Smr_dom_sf"/>
</dbReference>
<evidence type="ECO:0000256" key="1">
    <source>
        <dbReference type="SAM" id="MobiDB-lite"/>
    </source>
</evidence>
<dbReference type="Pfam" id="PF01713">
    <property type="entry name" value="Smr"/>
    <property type="match status" value="1"/>
</dbReference>
<dbReference type="PROSITE" id="PS50828">
    <property type="entry name" value="SMR"/>
    <property type="match status" value="1"/>
</dbReference>
<feature type="region of interest" description="Disordered" evidence="1">
    <location>
        <begin position="149"/>
        <end position="191"/>
    </location>
</feature>
<sequence>MAQKEYKRKAELSSQSQEAYQSGDGAEAKRLSEKSKEHAAKMDEYNAKAAEFVFRANNADSEADEIDLHGLFVREAIEYLEKRIEAALQRKESHLDVIVGKGLHSEHGAKIKPAVEEMCEKYKFKYSIDDDNSGVIIIDFSGSGGHVPLSKLSARPPKKSNKVSHKMHGSNYGGNNQGNNNYHQQQQSHGNNGGNYDLLKKIFCGVFKFLLKKL</sequence>
<evidence type="ECO:0000259" key="2">
    <source>
        <dbReference type="PROSITE" id="PS50828"/>
    </source>
</evidence>
<evidence type="ECO:0000313" key="4">
    <source>
        <dbReference type="Proteomes" id="UP000761534"/>
    </source>
</evidence>
<dbReference type="Proteomes" id="UP000761534">
    <property type="component" value="Unassembled WGS sequence"/>
</dbReference>
<dbReference type="VEuPathDB" id="FungiDB:TRICI_001271"/>